<dbReference type="PANTHER" id="PTHR39441">
    <property type="entry name" value="DUF2252 DOMAIN-CONTAINING PROTEIN"/>
    <property type="match status" value="1"/>
</dbReference>
<feature type="compositionally biased region" description="Basic and acidic residues" evidence="1">
    <location>
        <begin position="1"/>
        <end position="17"/>
    </location>
</feature>
<dbReference type="InterPro" id="IPR018721">
    <property type="entry name" value="DUF2252"/>
</dbReference>
<accession>A0A5S5D1E9</accession>
<gene>
    <name evidence="2" type="ORF">BD833_10392</name>
</gene>
<dbReference type="Proteomes" id="UP000322499">
    <property type="component" value="Unassembled WGS sequence"/>
</dbReference>
<reference evidence="2 3" key="1">
    <citation type="submission" date="2019-07" db="EMBL/GenBank/DDBJ databases">
        <title>Genomic Encyclopedia of Archaeal and Bacterial Type Strains, Phase II (KMG-II): from individual species to whole genera.</title>
        <authorList>
            <person name="Goeker M."/>
        </authorList>
    </citation>
    <scope>NUCLEOTIDE SEQUENCE [LARGE SCALE GENOMIC DNA]</scope>
    <source>
        <strain evidence="2 3">DSM 46842</strain>
    </source>
</reference>
<dbReference type="SUPFAM" id="SSF56112">
    <property type="entry name" value="Protein kinase-like (PK-like)"/>
    <property type="match status" value="1"/>
</dbReference>
<proteinExistence type="predicted"/>
<feature type="compositionally biased region" description="Low complexity" evidence="1">
    <location>
        <begin position="52"/>
        <end position="69"/>
    </location>
</feature>
<name>A0A5S5D1E9_9ACTN</name>
<feature type="region of interest" description="Disordered" evidence="1">
    <location>
        <begin position="1"/>
        <end position="84"/>
    </location>
</feature>
<evidence type="ECO:0000313" key="3">
    <source>
        <dbReference type="Proteomes" id="UP000322499"/>
    </source>
</evidence>
<dbReference type="PANTHER" id="PTHR39441:SF1">
    <property type="entry name" value="DUF2252 DOMAIN-CONTAINING PROTEIN"/>
    <property type="match status" value="1"/>
</dbReference>
<dbReference type="InterPro" id="IPR011009">
    <property type="entry name" value="Kinase-like_dom_sf"/>
</dbReference>
<keyword evidence="3" id="KW-1185">Reference proteome</keyword>
<dbReference type="Pfam" id="PF10009">
    <property type="entry name" value="DUF2252"/>
    <property type="match status" value="1"/>
</dbReference>
<dbReference type="RefSeq" id="WP_243737467.1">
    <property type="nucleotide sequence ID" value="NZ_VNHW01000003.1"/>
</dbReference>
<evidence type="ECO:0000313" key="2">
    <source>
        <dbReference type="EMBL" id="TYP88936.1"/>
    </source>
</evidence>
<sequence>MTSSDQRDTATRDELLRLARKQGIPGRSRMTRAQLAAELAERDGPAARPDADQQAPDQPAPEQKAPDQQTDGQPTAGQRPHGRAIASRVEAFRRMAEARAAGEMVLIPRMLTGNDRRVHVRQTVREDHEMRIAGHAIEAQEKFDKLAGSVYHFFRGTNLLFYRDLVGEDARLPTVLALGDVHPGNFGVMPSADNVPIFGVNDFDDAYYAPFTWDLKRGAVGFVLAAGEKGGHGPDKQRAITRRFLTGYVEGMASYAADATEDSEQLRLDNAPPLIAELIAGALETTRSEWLAGLLDETRGGFRTNDEVVPVSSRRAEFQDVVERFVEGNQVPVPERAGRMRVKDVAERKSAGTASLGLPRFFVLIEGPRADGTDDLLLEFKQARRSALSGLVPPSEYQMDGMADRIRHAQRVHLVNGDVFYGSVDIDGRSFMVRERAPFRDSISLGKLSRREWKEYAEICGRVLAHTHAMSDDSGNVDYDVEPAILEAIGSRELFVDDVLRFAEEAAARVRQDHEYFVADHALGAFRNVDVVYR</sequence>
<dbReference type="AlphaFoldDB" id="A0A5S5D1E9"/>
<protein>
    <submittedName>
        <fullName evidence="2">Uncharacterized protein (DUF2252 family)</fullName>
    </submittedName>
</protein>
<comment type="caution">
    <text evidence="2">The sequence shown here is derived from an EMBL/GenBank/DDBJ whole genome shotgun (WGS) entry which is preliminary data.</text>
</comment>
<evidence type="ECO:0000256" key="1">
    <source>
        <dbReference type="SAM" id="MobiDB-lite"/>
    </source>
</evidence>
<organism evidence="2 3">
    <name type="scientific">Blastococcus xanthinilyticus</name>
    <dbReference type="NCBI Taxonomy" id="1564164"/>
    <lineage>
        <taxon>Bacteria</taxon>
        <taxon>Bacillati</taxon>
        <taxon>Actinomycetota</taxon>
        <taxon>Actinomycetes</taxon>
        <taxon>Geodermatophilales</taxon>
        <taxon>Geodermatophilaceae</taxon>
        <taxon>Blastococcus</taxon>
    </lineage>
</organism>
<dbReference type="EMBL" id="VNHW01000003">
    <property type="protein sequence ID" value="TYP88936.1"/>
    <property type="molecule type" value="Genomic_DNA"/>
</dbReference>
<feature type="compositionally biased region" description="Basic and acidic residues" evidence="1">
    <location>
        <begin position="39"/>
        <end position="51"/>
    </location>
</feature>